<feature type="binding site" evidence="2">
    <location>
        <position position="87"/>
    </location>
    <ligand>
        <name>7-chloro-L-tryptophan</name>
        <dbReference type="ChEBI" id="CHEBI:58713"/>
    </ligand>
</feature>
<dbReference type="PANTHER" id="PTHR43747:SF4">
    <property type="entry name" value="FLAVIN-DEPENDENT TRYPTOPHAN HALOGENASE"/>
    <property type="match status" value="1"/>
</dbReference>
<evidence type="ECO:0000256" key="2">
    <source>
        <dbReference type="PIRSR" id="PIRSR011396-2"/>
    </source>
</evidence>
<gene>
    <name evidence="3" type="ORF">GCM10010990_14460</name>
</gene>
<dbReference type="OrthoDB" id="7178350at2"/>
<dbReference type="InterPro" id="IPR006905">
    <property type="entry name" value="Flavin_halogenase"/>
</dbReference>
<reference evidence="3" key="2">
    <citation type="submission" date="2020-09" db="EMBL/GenBank/DDBJ databases">
        <authorList>
            <person name="Sun Q."/>
            <person name="Zhou Y."/>
        </authorList>
    </citation>
    <scope>NUCLEOTIDE SEQUENCE</scope>
    <source>
        <strain evidence="3">CGMCC 1.15360</strain>
    </source>
</reference>
<keyword evidence="2" id="KW-0285">Flavoprotein</keyword>
<keyword evidence="4" id="KW-1185">Reference proteome</keyword>
<keyword evidence="2" id="KW-0274">FAD</keyword>
<dbReference type="Pfam" id="PF04820">
    <property type="entry name" value="Trp_halogenase"/>
    <property type="match status" value="1"/>
</dbReference>
<feature type="active site" evidence="1">
    <location>
        <position position="87"/>
    </location>
</feature>
<organism evidence="3 4">
    <name type="scientific">Croceicoccus mobilis</name>
    <dbReference type="NCBI Taxonomy" id="1703339"/>
    <lineage>
        <taxon>Bacteria</taxon>
        <taxon>Pseudomonadati</taxon>
        <taxon>Pseudomonadota</taxon>
        <taxon>Alphaproteobacteria</taxon>
        <taxon>Sphingomonadales</taxon>
        <taxon>Erythrobacteraceae</taxon>
        <taxon>Croceicoccus</taxon>
    </lineage>
</organism>
<dbReference type="InterPro" id="IPR036188">
    <property type="entry name" value="FAD/NAD-bd_sf"/>
</dbReference>
<protein>
    <submittedName>
        <fullName evidence="3">Tryptophan halogenase</fullName>
    </submittedName>
</protein>
<dbReference type="PANTHER" id="PTHR43747">
    <property type="entry name" value="FAD-BINDING PROTEIN"/>
    <property type="match status" value="1"/>
</dbReference>
<feature type="binding site" evidence="2">
    <location>
        <begin position="19"/>
        <end position="22"/>
    </location>
    <ligand>
        <name>FAD</name>
        <dbReference type="ChEBI" id="CHEBI:57692"/>
    </ligand>
</feature>
<comment type="caution">
    <text evidence="3">The sequence shown here is derived from an EMBL/GenBank/DDBJ whole genome shotgun (WGS) entry which is preliminary data.</text>
</comment>
<proteinExistence type="predicted"/>
<dbReference type="Gene3D" id="3.50.50.60">
    <property type="entry name" value="FAD/NAD(P)-binding domain"/>
    <property type="match status" value="1"/>
</dbReference>
<evidence type="ECO:0000313" key="3">
    <source>
        <dbReference type="EMBL" id="GGD66070.1"/>
    </source>
</evidence>
<dbReference type="GO" id="GO:0000166">
    <property type="term" value="F:nucleotide binding"/>
    <property type="evidence" value="ECO:0007669"/>
    <property type="project" value="UniProtKB-KW"/>
</dbReference>
<feature type="binding site" evidence="2">
    <location>
        <position position="354"/>
    </location>
    <ligand>
        <name>L-tryptophan</name>
        <dbReference type="ChEBI" id="CHEBI:57912"/>
    </ligand>
</feature>
<name>A0A916YX50_9SPHN</name>
<dbReference type="RefSeq" id="WP_066775618.1">
    <property type="nucleotide sequence ID" value="NZ_BMIP01000002.1"/>
</dbReference>
<feature type="binding site" evidence="2">
    <location>
        <position position="345"/>
    </location>
    <ligand>
        <name>FAD</name>
        <dbReference type="ChEBI" id="CHEBI:57692"/>
    </ligand>
</feature>
<keyword evidence="2" id="KW-0547">Nucleotide-binding</keyword>
<dbReference type="AlphaFoldDB" id="A0A916YX50"/>
<dbReference type="Proteomes" id="UP000612349">
    <property type="component" value="Unassembled WGS sequence"/>
</dbReference>
<dbReference type="InterPro" id="IPR050816">
    <property type="entry name" value="Flavin-dep_Halogenase_NPB"/>
</dbReference>
<accession>A0A916YX50</accession>
<sequence>MSGVTPPKGEISRIVIAGGGTAGWLSACTIAARARTDGRDLSVTLVEAPDIPTIGVGEGTWPTMRGTLATIGIAEEEFLLACDASFKQGSRFDGWRDGSAGDSYLHPFTAPPAGSLAPMLSAWNAMGSFASAMTPQADACAADLAPRQRTMPGYAGALNYGYHLDAGKFAALLKRHATGRLGVTHIADRITGVEPDEGGNIKGLHLSSHPMLEGNLFLDCTGMRALLIDGHCGAGFIDRSQVLSNDRALAMQVPVEAGSAIASQTIGTAHEAGWLWDIALPARRGIGCVFSSAHMDETRAADVLRAHVAKAVPGADIDALEPRLLRFASGHRDSFWKGNCLAVGLSAGFVEPLEASAIVMIELSLTMLMDNFPQSRATMPVHARRFDALFRQRWDRIVDFLKLHYALSQRTEPYWRDHVSSVPDTLSDMLALWREQPPAADDFPLANEVFPAASWQYVLYGMGHDLPAHLPPAASDPLADVRERARRMTAALPTNRAYQDALRQAAPIPAGANR</sequence>
<dbReference type="InterPro" id="IPR033856">
    <property type="entry name" value="Trp_halogen"/>
</dbReference>
<reference evidence="3" key="1">
    <citation type="journal article" date="2014" name="Int. J. Syst. Evol. Microbiol.">
        <title>Complete genome sequence of Corynebacterium casei LMG S-19264T (=DSM 44701T), isolated from a smear-ripened cheese.</title>
        <authorList>
            <consortium name="US DOE Joint Genome Institute (JGI-PGF)"/>
            <person name="Walter F."/>
            <person name="Albersmeier A."/>
            <person name="Kalinowski J."/>
            <person name="Ruckert C."/>
        </authorList>
    </citation>
    <scope>NUCLEOTIDE SEQUENCE</scope>
    <source>
        <strain evidence="3">CGMCC 1.15360</strain>
    </source>
</reference>
<feature type="binding site" evidence="2">
    <location>
        <position position="358"/>
    </location>
    <ligand>
        <name>FAD</name>
        <dbReference type="ChEBI" id="CHEBI:57692"/>
    </ligand>
</feature>
<dbReference type="EMBL" id="BMIP01000002">
    <property type="protein sequence ID" value="GGD66070.1"/>
    <property type="molecule type" value="Genomic_DNA"/>
</dbReference>
<dbReference type="GO" id="GO:0004497">
    <property type="term" value="F:monooxygenase activity"/>
    <property type="evidence" value="ECO:0007669"/>
    <property type="project" value="InterPro"/>
</dbReference>
<evidence type="ECO:0000256" key="1">
    <source>
        <dbReference type="PIRSR" id="PIRSR011396-1"/>
    </source>
</evidence>
<dbReference type="PIRSF" id="PIRSF011396">
    <property type="entry name" value="Trp_halogenase"/>
    <property type="match status" value="1"/>
</dbReference>
<dbReference type="SUPFAM" id="SSF51905">
    <property type="entry name" value="FAD/NAD(P)-binding domain"/>
    <property type="match status" value="1"/>
</dbReference>
<evidence type="ECO:0000313" key="4">
    <source>
        <dbReference type="Proteomes" id="UP000612349"/>
    </source>
</evidence>